<dbReference type="SUPFAM" id="SSF88713">
    <property type="entry name" value="Glycoside hydrolase/deacetylase"/>
    <property type="match status" value="1"/>
</dbReference>
<dbReference type="PROSITE" id="PS51677">
    <property type="entry name" value="NODB"/>
    <property type="match status" value="1"/>
</dbReference>
<evidence type="ECO:0000313" key="6">
    <source>
        <dbReference type="Proteomes" id="UP000765802"/>
    </source>
</evidence>
<name>A0ABR7MDP1_9BACT</name>
<comment type="caution">
    <text evidence="5">The sequence shown here is derived from an EMBL/GenBank/DDBJ whole genome shotgun (WGS) entry which is preliminary data.</text>
</comment>
<comment type="subcellular location">
    <subcellularLocation>
        <location evidence="1">Secreted</location>
    </subcellularLocation>
</comment>
<dbReference type="CDD" id="cd10918">
    <property type="entry name" value="CE4_NodB_like_5s_6s"/>
    <property type="match status" value="1"/>
</dbReference>
<sequence>MFKQCVVALCSTLMAGFLVSCDSGQPQATANIVMAAKAGKEEKKEAGSFPVPLEKLAVPEAEIIMSRPQVPILCYHQVRDYRPADSKSARDYIVPVAAFREQMKALSDSGYTTILPEQLYRYLVAGEPLPQKPVIISFDDGCDEQFPITAEILDPLNFKAAFFIMTVSVNRPNFMTGGQIRELAEKGHSIGLHTWDHHNVKKYAGDDWVTQVEKPKLQLEKITGRPIQFFAYPFGLWNEAAVPELKSRGMIAAFQLSTPRDQSSPLHTIRRIIVTGDWSGPQLIKRMSSSFDGGK</sequence>
<gene>
    <name evidence="5" type="ORF">BC349_18630</name>
</gene>
<dbReference type="RefSeq" id="WP_187258397.1">
    <property type="nucleotide sequence ID" value="NZ_JBHULF010000006.1"/>
</dbReference>
<keyword evidence="2 3" id="KW-0732">Signal</keyword>
<evidence type="ECO:0000259" key="4">
    <source>
        <dbReference type="PROSITE" id="PS51677"/>
    </source>
</evidence>
<accession>A0ABR7MDP1</accession>
<dbReference type="PANTHER" id="PTHR34216:SF3">
    <property type="entry name" value="POLY-BETA-1,6-N-ACETYL-D-GLUCOSAMINE N-DEACETYLASE"/>
    <property type="match status" value="1"/>
</dbReference>
<dbReference type="InterPro" id="IPR051398">
    <property type="entry name" value="Polysacch_Deacetylase"/>
</dbReference>
<dbReference type="InterPro" id="IPR002509">
    <property type="entry name" value="NODB_dom"/>
</dbReference>
<dbReference type="Pfam" id="PF01522">
    <property type="entry name" value="Polysacc_deac_1"/>
    <property type="match status" value="1"/>
</dbReference>
<organism evidence="5 6">
    <name type="scientific">Flavihumibacter stibioxidans</name>
    <dbReference type="NCBI Taxonomy" id="1834163"/>
    <lineage>
        <taxon>Bacteria</taxon>
        <taxon>Pseudomonadati</taxon>
        <taxon>Bacteroidota</taxon>
        <taxon>Chitinophagia</taxon>
        <taxon>Chitinophagales</taxon>
        <taxon>Chitinophagaceae</taxon>
        <taxon>Flavihumibacter</taxon>
    </lineage>
</organism>
<feature type="signal peptide" evidence="3">
    <location>
        <begin position="1"/>
        <end position="20"/>
    </location>
</feature>
<evidence type="ECO:0000256" key="1">
    <source>
        <dbReference type="ARBA" id="ARBA00004613"/>
    </source>
</evidence>
<protein>
    <recommendedName>
        <fullName evidence="4">NodB homology domain-containing protein</fullName>
    </recommendedName>
</protein>
<proteinExistence type="predicted"/>
<keyword evidence="6" id="KW-1185">Reference proteome</keyword>
<dbReference type="EMBL" id="MBUA01000031">
    <property type="protein sequence ID" value="MBC6493076.1"/>
    <property type="molecule type" value="Genomic_DNA"/>
</dbReference>
<dbReference type="InterPro" id="IPR011330">
    <property type="entry name" value="Glyco_hydro/deAcase_b/a-brl"/>
</dbReference>
<dbReference type="Proteomes" id="UP000765802">
    <property type="component" value="Unassembled WGS sequence"/>
</dbReference>
<feature type="domain" description="NodB homology" evidence="4">
    <location>
        <begin position="132"/>
        <end position="295"/>
    </location>
</feature>
<evidence type="ECO:0000313" key="5">
    <source>
        <dbReference type="EMBL" id="MBC6493076.1"/>
    </source>
</evidence>
<dbReference type="Gene3D" id="3.20.20.370">
    <property type="entry name" value="Glycoside hydrolase/deacetylase"/>
    <property type="match status" value="1"/>
</dbReference>
<evidence type="ECO:0000256" key="2">
    <source>
        <dbReference type="ARBA" id="ARBA00022729"/>
    </source>
</evidence>
<evidence type="ECO:0000256" key="3">
    <source>
        <dbReference type="SAM" id="SignalP"/>
    </source>
</evidence>
<dbReference type="PANTHER" id="PTHR34216">
    <property type="match status" value="1"/>
</dbReference>
<dbReference type="PROSITE" id="PS51257">
    <property type="entry name" value="PROKAR_LIPOPROTEIN"/>
    <property type="match status" value="1"/>
</dbReference>
<feature type="chain" id="PRO_5046107981" description="NodB homology domain-containing protein" evidence="3">
    <location>
        <begin position="21"/>
        <end position="295"/>
    </location>
</feature>
<reference evidence="5 6" key="1">
    <citation type="submission" date="2016-07" db="EMBL/GenBank/DDBJ databases">
        <title>Genome analysis of Flavihumibacter stibioxidans YS-17.</title>
        <authorList>
            <person name="Shi K."/>
            <person name="Han Y."/>
            <person name="Wang G."/>
        </authorList>
    </citation>
    <scope>NUCLEOTIDE SEQUENCE [LARGE SCALE GENOMIC DNA]</scope>
    <source>
        <strain evidence="5 6">YS-17</strain>
    </source>
</reference>